<dbReference type="EMBL" id="BPLR01019746">
    <property type="protein sequence ID" value="GIX71340.1"/>
    <property type="molecule type" value="Genomic_DNA"/>
</dbReference>
<protein>
    <submittedName>
        <fullName evidence="1">Uncharacterized protein</fullName>
    </submittedName>
</protein>
<gene>
    <name evidence="1" type="ORF">CEXT_185931</name>
</gene>
<sequence length="92" mass="10306">MDDVIPMGFNRELRQKEELELATQSCLNNRWPLRCLDVRISIVIHASQSITACVIDTCHITMGKSENDILRADANLVNTCAIPSFLVLCAFV</sequence>
<dbReference type="AlphaFoldDB" id="A0AAV4MHK7"/>
<comment type="caution">
    <text evidence="1">The sequence shown here is derived from an EMBL/GenBank/DDBJ whole genome shotgun (WGS) entry which is preliminary data.</text>
</comment>
<keyword evidence="2" id="KW-1185">Reference proteome</keyword>
<accession>A0AAV4MHK7</accession>
<reference evidence="1 2" key="1">
    <citation type="submission" date="2021-06" db="EMBL/GenBank/DDBJ databases">
        <title>Caerostris extrusa draft genome.</title>
        <authorList>
            <person name="Kono N."/>
            <person name="Arakawa K."/>
        </authorList>
    </citation>
    <scope>NUCLEOTIDE SEQUENCE [LARGE SCALE GENOMIC DNA]</scope>
</reference>
<evidence type="ECO:0000313" key="1">
    <source>
        <dbReference type="EMBL" id="GIX71340.1"/>
    </source>
</evidence>
<dbReference type="Proteomes" id="UP001054945">
    <property type="component" value="Unassembled WGS sequence"/>
</dbReference>
<proteinExistence type="predicted"/>
<organism evidence="1 2">
    <name type="scientific">Caerostris extrusa</name>
    <name type="common">Bark spider</name>
    <name type="synonym">Caerostris bankana</name>
    <dbReference type="NCBI Taxonomy" id="172846"/>
    <lineage>
        <taxon>Eukaryota</taxon>
        <taxon>Metazoa</taxon>
        <taxon>Ecdysozoa</taxon>
        <taxon>Arthropoda</taxon>
        <taxon>Chelicerata</taxon>
        <taxon>Arachnida</taxon>
        <taxon>Araneae</taxon>
        <taxon>Araneomorphae</taxon>
        <taxon>Entelegynae</taxon>
        <taxon>Araneoidea</taxon>
        <taxon>Araneidae</taxon>
        <taxon>Caerostris</taxon>
    </lineage>
</organism>
<evidence type="ECO:0000313" key="2">
    <source>
        <dbReference type="Proteomes" id="UP001054945"/>
    </source>
</evidence>
<name>A0AAV4MHK7_CAEEX</name>